<dbReference type="CDD" id="cd04301">
    <property type="entry name" value="NAT_SF"/>
    <property type="match status" value="1"/>
</dbReference>
<evidence type="ECO:0000259" key="3">
    <source>
        <dbReference type="PROSITE" id="PS51186"/>
    </source>
</evidence>
<proteinExistence type="predicted"/>
<sequence>MIEPSVSVRPAAPDEVSACVDLWVAAVAARDGVPESGAVRARAASKFAAPRVALVVAAGAAGTIDGFALVTAPGTGRSTDPSDAAYLSLLAVRPDVQARGVGRALLAASVDAATAAGHPAVVLHALAGNERALRLYEAGGFRADGVEFPHALTGKPTRTYIATGSVR</sequence>
<feature type="domain" description="N-acetyltransferase" evidence="3">
    <location>
        <begin position="6"/>
        <end position="162"/>
    </location>
</feature>
<accession>A0ABU8YCC2</accession>
<dbReference type="InterPro" id="IPR000182">
    <property type="entry name" value="GNAT_dom"/>
</dbReference>
<dbReference type="SUPFAM" id="SSF55729">
    <property type="entry name" value="Acyl-CoA N-acyltransferases (Nat)"/>
    <property type="match status" value="1"/>
</dbReference>
<dbReference type="RefSeq" id="WP_340197541.1">
    <property type="nucleotide sequence ID" value="NZ_JBBKAP010000072.1"/>
</dbReference>
<dbReference type="InterPro" id="IPR016181">
    <property type="entry name" value="Acyl_CoA_acyltransferase"/>
</dbReference>
<dbReference type="EC" id="2.3.1.-" evidence="4"/>
<evidence type="ECO:0000313" key="5">
    <source>
        <dbReference type="Proteomes" id="UP001370299"/>
    </source>
</evidence>
<evidence type="ECO:0000256" key="2">
    <source>
        <dbReference type="ARBA" id="ARBA00023315"/>
    </source>
</evidence>
<keyword evidence="2 4" id="KW-0012">Acyltransferase</keyword>
<dbReference type="InterPro" id="IPR050832">
    <property type="entry name" value="Bact_Acetyltransf"/>
</dbReference>
<dbReference type="Gene3D" id="3.40.630.30">
    <property type="match status" value="1"/>
</dbReference>
<dbReference type="Pfam" id="PF00583">
    <property type="entry name" value="Acetyltransf_1"/>
    <property type="match status" value="1"/>
</dbReference>
<dbReference type="PROSITE" id="PS51186">
    <property type="entry name" value="GNAT"/>
    <property type="match status" value="1"/>
</dbReference>
<evidence type="ECO:0000313" key="4">
    <source>
        <dbReference type="EMBL" id="MEK0172180.1"/>
    </source>
</evidence>
<gene>
    <name evidence="4" type="ORF">WMN62_11935</name>
</gene>
<dbReference type="GO" id="GO:0016746">
    <property type="term" value="F:acyltransferase activity"/>
    <property type="evidence" value="ECO:0007669"/>
    <property type="project" value="UniProtKB-KW"/>
</dbReference>
<protein>
    <submittedName>
        <fullName evidence="4">GNAT family N-acetyltransferase</fullName>
        <ecNumber evidence="4">2.3.1.-</ecNumber>
    </submittedName>
</protein>
<evidence type="ECO:0000256" key="1">
    <source>
        <dbReference type="ARBA" id="ARBA00022679"/>
    </source>
</evidence>
<reference evidence="4 5" key="1">
    <citation type="submission" date="2024-03" db="EMBL/GenBank/DDBJ databases">
        <title>Whole genomes of four grape xylem sap localized bacterial endophytes.</title>
        <authorList>
            <person name="Kumar G."/>
            <person name="Savka M.A."/>
        </authorList>
    </citation>
    <scope>NUCLEOTIDE SEQUENCE [LARGE SCALE GENOMIC DNA]</scope>
    <source>
        <strain evidence="4 5">RIT_GXS8</strain>
    </source>
</reference>
<dbReference type="PANTHER" id="PTHR43877">
    <property type="entry name" value="AMINOALKYLPHOSPHONATE N-ACETYLTRANSFERASE-RELATED-RELATED"/>
    <property type="match status" value="1"/>
</dbReference>
<comment type="caution">
    <text evidence="4">The sequence shown here is derived from an EMBL/GenBank/DDBJ whole genome shotgun (WGS) entry which is preliminary data.</text>
</comment>
<keyword evidence="1 4" id="KW-0808">Transferase</keyword>
<name>A0ABU8YCC2_9MICO</name>
<dbReference type="EMBL" id="JBBLYY010000061">
    <property type="protein sequence ID" value="MEK0172180.1"/>
    <property type="molecule type" value="Genomic_DNA"/>
</dbReference>
<dbReference type="Proteomes" id="UP001370299">
    <property type="component" value="Unassembled WGS sequence"/>
</dbReference>
<keyword evidence="5" id="KW-1185">Reference proteome</keyword>
<organism evidence="4 5">
    <name type="scientific">Curtobacterium citreum</name>
    <dbReference type="NCBI Taxonomy" id="2036"/>
    <lineage>
        <taxon>Bacteria</taxon>
        <taxon>Bacillati</taxon>
        <taxon>Actinomycetota</taxon>
        <taxon>Actinomycetes</taxon>
        <taxon>Micrococcales</taxon>
        <taxon>Microbacteriaceae</taxon>
        <taxon>Curtobacterium</taxon>
    </lineage>
</organism>